<dbReference type="PRINTS" id="PR01438">
    <property type="entry name" value="UNVRSLSTRESS"/>
</dbReference>
<dbReference type="Proteomes" id="UP000230607">
    <property type="component" value="Chromosome 1"/>
</dbReference>
<evidence type="ECO:0000259" key="2">
    <source>
        <dbReference type="Pfam" id="PF00582"/>
    </source>
</evidence>
<feature type="domain" description="UspA" evidence="2">
    <location>
        <begin position="9"/>
        <end position="144"/>
    </location>
</feature>
<dbReference type="InterPro" id="IPR006016">
    <property type="entry name" value="UspA"/>
</dbReference>
<gene>
    <name evidence="3" type="ORF">NCS_10920</name>
</gene>
<dbReference type="OrthoDB" id="105697at2157"/>
<dbReference type="Gene3D" id="3.40.50.620">
    <property type="entry name" value="HUPs"/>
    <property type="match status" value="1"/>
</dbReference>
<evidence type="ECO:0000313" key="4">
    <source>
        <dbReference type="Proteomes" id="UP000230607"/>
    </source>
</evidence>
<reference evidence="4" key="1">
    <citation type="submission" date="2017-03" db="EMBL/GenBank/DDBJ databases">
        <authorList>
            <person name="Herbold C."/>
        </authorList>
    </citation>
    <scope>NUCLEOTIDE SEQUENCE [LARGE SCALE GENOMIC DNA]</scope>
</reference>
<accession>A0A2H1FEC6</accession>
<protein>
    <submittedName>
        <fullName evidence="3">Universal stress protein</fullName>
    </submittedName>
</protein>
<dbReference type="Pfam" id="PF00582">
    <property type="entry name" value="Usp"/>
    <property type="match status" value="1"/>
</dbReference>
<dbReference type="PANTHER" id="PTHR46268">
    <property type="entry name" value="STRESS RESPONSE PROTEIN NHAX"/>
    <property type="match status" value="1"/>
</dbReference>
<evidence type="ECO:0000313" key="3">
    <source>
        <dbReference type="EMBL" id="SMH71113.1"/>
    </source>
</evidence>
<dbReference type="InterPro" id="IPR014729">
    <property type="entry name" value="Rossmann-like_a/b/a_fold"/>
</dbReference>
<dbReference type="CDD" id="cd00293">
    <property type="entry name" value="USP-like"/>
    <property type="match status" value="1"/>
</dbReference>
<dbReference type="InterPro" id="IPR006015">
    <property type="entry name" value="Universal_stress_UspA"/>
</dbReference>
<proteinExistence type="inferred from homology"/>
<dbReference type="EMBL" id="LT841358">
    <property type="protein sequence ID" value="SMH71113.1"/>
    <property type="molecule type" value="Genomic_DNA"/>
</dbReference>
<evidence type="ECO:0000256" key="1">
    <source>
        <dbReference type="ARBA" id="ARBA00008791"/>
    </source>
</evidence>
<organism evidence="3 4">
    <name type="scientific">Candidatus Nitrosotalea okcheonensis</name>
    <dbReference type="NCBI Taxonomy" id="1903276"/>
    <lineage>
        <taxon>Archaea</taxon>
        <taxon>Nitrososphaerota</taxon>
        <taxon>Nitrososphaeria</taxon>
        <taxon>Nitrosotaleales</taxon>
        <taxon>Nitrosotaleaceae</taxon>
        <taxon>Nitrosotalea</taxon>
    </lineage>
</organism>
<dbReference type="PANTHER" id="PTHR46268:SF25">
    <property type="entry name" value="USPA DOMAIN PROTEIN"/>
    <property type="match status" value="1"/>
</dbReference>
<dbReference type="AlphaFoldDB" id="A0A2H1FEC6"/>
<keyword evidence="4" id="KW-1185">Reference proteome</keyword>
<dbReference type="SUPFAM" id="SSF52402">
    <property type="entry name" value="Adenine nucleotide alpha hydrolases-like"/>
    <property type="match status" value="1"/>
</dbReference>
<sequence length="144" mass="15912">MGLMKQKINKILVALDGSERSFKGLKEAIYLARQCGATITGLCVTPFYTVNLGPLLTSLKNQTLKEAKQFMADAKKLCAQNGIVFHEKIIFGTESWQITEYATYKKFDLIVIASRGRGPMKSTFLGSVANDVVHKSKIPVLVVK</sequence>
<name>A0A2H1FEC6_9ARCH</name>
<comment type="similarity">
    <text evidence="1">Belongs to the universal stress protein A family.</text>
</comment>